<reference evidence="12" key="2">
    <citation type="submission" date="2021-04" db="EMBL/GenBank/DDBJ databases">
        <authorList>
            <person name="Gilroy R."/>
        </authorList>
    </citation>
    <scope>NUCLEOTIDE SEQUENCE</scope>
    <source>
        <strain evidence="12">ChiHjej12B11-16260</strain>
    </source>
</reference>
<keyword evidence="7 9" id="KW-0413">Isomerase</keyword>
<dbReference type="EMBL" id="DXFB01000145">
    <property type="protein sequence ID" value="HIX45664.1"/>
    <property type="molecule type" value="Genomic_DNA"/>
</dbReference>
<comment type="similarity">
    <text evidence="3 10">Belongs to the FKBP-type PPIase family.</text>
</comment>
<comment type="catalytic activity">
    <reaction evidence="1 9 10">
        <text>[protein]-peptidylproline (omega=180) = [protein]-peptidylproline (omega=0)</text>
        <dbReference type="Rhea" id="RHEA:16237"/>
        <dbReference type="Rhea" id="RHEA-COMP:10747"/>
        <dbReference type="Rhea" id="RHEA-COMP:10748"/>
        <dbReference type="ChEBI" id="CHEBI:83833"/>
        <dbReference type="ChEBI" id="CHEBI:83834"/>
        <dbReference type="EC" id="5.2.1.8"/>
    </reaction>
</comment>
<dbReference type="AlphaFoldDB" id="A0A9D1VRR4"/>
<evidence type="ECO:0000256" key="5">
    <source>
        <dbReference type="ARBA" id="ARBA00023110"/>
    </source>
</evidence>
<feature type="domain" description="PPIase FKBP-type" evidence="11">
    <location>
        <begin position="6"/>
        <end position="100"/>
    </location>
</feature>
<evidence type="ECO:0000256" key="3">
    <source>
        <dbReference type="ARBA" id="ARBA00006577"/>
    </source>
</evidence>
<dbReference type="PROSITE" id="PS50059">
    <property type="entry name" value="FKBP_PPIASE"/>
    <property type="match status" value="1"/>
</dbReference>
<keyword evidence="5 9" id="KW-0697">Rotamase</keyword>
<evidence type="ECO:0000256" key="7">
    <source>
        <dbReference type="ARBA" id="ARBA00023235"/>
    </source>
</evidence>
<proteinExistence type="inferred from homology"/>
<evidence type="ECO:0000256" key="9">
    <source>
        <dbReference type="PROSITE-ProRule" id="PRU00277"/>
    </source>
</evidence>
<keyword evidence="6" id="KW-0143">Chaperone</keyword>
<dbReference type="PANTHER" id="PTHR47861:SF3">
    <property type="entry name" value="FKBP-TYPE PEPTIDYL-PROLYL CIS-TRANS ISOMERASE SLYD"/>
    <property type="match status" value="1"/>
</dbReference>
<dbReference type="GO" id="GO:0003755">
    <property type="term" value="F:peptidyl-prolyl cis-trans isomerase activity"/>
    <property type="evidence" value="ECO:0007669"/>
    <property type="project" value="UniProtKB-UniRule"/>
</dbReference>
<comment type="subcellular location">
    <subcellularLocation>
        <location evidence="2">Cytoplasm</location>
    </subcellularLocation>
</comment>
<keyword evidence="4" id="KW-0963">Cytoplasm</keyword>
<evidence type="ECO:0000256" key="8">
    <source>
        <dbReference type="ARBA" id="ARBA00037071"/>
    </source>
</evidence>
<dbReference type="InterPro" id="IPR046357">
    <property type="entry name" value="PPIase_dom_sf"/>
</dbReference>
<dbReference type="SUPFAM" id="SSF54534">
    <property type="entry name" value="FKBP-like"/>
    <property type="match status" value="1"/>
</dbReference>
<protein>
    <recommendedName>
        <fullName evidence="10">Peptidyl-prolyl cis-trans isomerase</fullName>
        <ecNumber evidence="10">5.2.1.8</ecNumber>
    </recommendedName>
</protein>
<dbReference type="PANTHER" id="PTHR47861">
    <property type="entry name" value="FKBP-TYPE PEPTIDYL-PROLYL CIS-TRANS ISOMERASE SLYD"/>
    <property type="match status" value="1"/>
</dbReference>
<reference evidence="12" key="1">
    <citation type="journal article" date="2021" name="PeerJ">
        <title>Extensive microbial diversity within the chicken gut microbiome revealed by metagenomics and culture.</title>
        <authorList>
            <person name="Gilroy R."/>
            <person name="Ravi A."/>
            <person name="Getino M."/>
            <person name="Pursley I."/>
            <person name="Horton D.L."/>
            <person name="Alikhan N.F."/>
            <person name="Baker D."/>
            <person name="Gharbi K."/>
            <person name="Hall N."/>
            <person name="Watson M."/>
            <person name="Adriaenssens E.M."/>
            <person name="Foster-Nyarko E."/>
            <person name="Jarju S."/>
            <person name="Secka A."/>
            <person name="Antonio M."/>
            <person name="Oren A."/>
            <person name="Chaudhuri R.R."/>
            <person name="La Ragione R."/>
            <person name="Hildebrand F."/>
            <person name="Pallen M.J."/>
        </authorList>
    </citation>
    <scope>NUCLEOTIDE SEQUENCE</scope>
    <source>
        <strain evidence="12">ChiHjej12B11-16260</strain>
    </source>
</reference>
<dbReference type="InterPro" id="IPR001179">
    <property type="entry name" value="PPIase_FKBP_dom"/>
</dbReference>
<dbReference type="EC" id="5.2.1.8" evidence="10"/>
<evidence type="ECO:0000256" key="2">
    <source>
        <dbReference type="ARBA" id="ARBA00004496"/>
    </source>
</evidence>
<evidence type="ECO:0000256" key="10">
    <source>
        <dbReference type="RuleBase" id="RU003915"/>
    </source>
</evidence>
<name>A0A9D1VRR4_9BACT</name>
<dbReference type="Proteomes" id="UP000824246">
    <property type="component" value="Unassembled WGS sequence"/>
</dbReference>
<organism evidence="12 13">
    <name type="scientific">Candidatus Barnesiella excrementipullorum</name>
    <dbReference type="NCBI Taxonomy" id="2838479"/>
    <lineage>
        <taxon>Bacteria</taxon>
        <taxon>Pseudomonadati</taxon>
        <taxon>Bacteroidota</taxon>
        <taxon>Bacteroidia</taxon>
        <taxon>Bacteroidales</taxon>
        <taxon>Barnesiellaceae</taxon>
        <taxon>Barnesiella</taxon>
    </lineage>
</organism>
<comment type="caution">
    <text evidence="12">The sequence shown here is derived from an EMBL/GenBank/DDBJ whole genome shotgun (WGS) entry which is preliminary data.</text>
</comment>
<evidence type="ECO:0000256" key="4">
    <source>
        <dbReference type="ARBA" id="ARBA00022490"/>
    </source>
</evidence>
<gene>
    <name evidence="12" type="ORF">H9982_05540</name>
</gene>
<dbReference type="GO" id="GO:0042026">
    <property type="term" value="P:protein refolding"/>
    <property type="evidence" value="ECO:0007669"/>
    <property type="project" value="UniProtKB-ARBA"/>
</dbReference>
<evidence type="ECO:0000313" key="13">
    <source>
        <dbReference type="Proteomes" id="UP000824246"/>
    </source>
</evidence>
<evidence type="ECO:0000259" key="11">
    <source>
        <dbReference type="PROSITE" id="PS50059"/>
    </source>
</evidence>
<dbReference type="Pfam" id="PF00254">
    <property type="entry name" value="FKBP_C"/>
    <property type="match status" value="1"/>
</dbReference>
<comment type="function">
    <text evidence="8">Also involved in hydrogenase metallocenter assembly, probably by participating in the nickel insertion step. This function in hydrogenase biosynthesis requires chaperone activity and the presence of the metal-binding domain, but not PPIase activity.</text>
</comment>
<evidence type="ECO:0000256" key="1">
    <source>
        <dbReference type="ARBA" id="ARBA00000971"/>
    </source>
</evidence>
<evidence type="ECO:0000313" key="12">
    <source>
        <dbReference type="EMBL" id="HIX45664.1"/>
    </source>
</evidence>
<evidence type="ECO:0000256" key="6">
    <source>
        <dbReference type="ARBA" id="ARBA00023186"/>
    </source>
</evidence>
<accession>A0A9D1VRR4</accession>
<sequence length="190" mass="20829">MKIETGKWVELQYELYAYTDGEPEELMMSTPEGEPEKFVYGVDEAVLPVFMEKIAGLKAGDKFDFTIPAEQAFGLRNENHIMKLDRNLFLNPEGELDNRVKSGATLPMHTTDGALVYGLVLMVEKDGVTIDFNHPLAGENLHYKGEVKLVRDATEEELNPPHSCGCCSGCGGHDHGCDDGCCGGCGSHEC</sequence>
<dbReference type="Gene3D" id="3.10.50.40">
    <property type="match status" value="1"/>
</dbReference>
<dbReference type="GO" id="GO:0005737">
    <property type="term" value="C:cytoplasm"/>
    <property type="evidence" value="ECO:0007669"/>
    <property type="project" value="UniProtKB-SubCell"/>
</dbReference>